<organism evidence="5 6">
    <name type="scientific">Patella caerulea</name>
    <name type="common">Rayed Mediterranean limpet</name>
    <dbReference type="NCBI Taxonomy" id="87958"/>
    <lineage>
        <taxon>Eukaryota</taxon>
        <taxon>Metazoa</taxon>
        <taxon>Spiralia</taxon>
        <taxon>Lophotrochozoa</taxon>
        <taxon>Mollusca</taxon>
        <taxon>Gastropoda</taxon>
        <taxon>Patellogastropoda</taxon>
        <taxon>Patelloidea</taxon>
        <taxon>Patellidae</taxon>
        <taxon>Patella</taxon>
    </lineage>
</organism>
<dbReference type="PANTHER" id="PTHR12332">
    <property type="entry name" value="KEREN-RELATED"/>
    <property type="match status" value="1"/>
</dbReference>
<keyword evidence="2" id="KW-0472">Membrane</keyword>
<dbReference type="PANTHER" id="PTHR12332:SF1">
    <property type="entry name" value="KEREN-RELATED"/>
    <property type="match status" value="1"/>
</dbReference>
<feature type="disulfide bond" evidence="1">
    <location>
        <begin position="92"/>
        <end position="101"/>
    </location>
</feature>
<dbReference type="PROSITE" id="PS00022">
    <property type="entry name" value="EGF_1"/>
    <property type="match status" value="1"/>
</dbReference>
<name>A0AAN8J692_PATCE</name>
<keyword evidence="6" id="KW-1185">Reference proteome</keyword>
<evidence type="ECO:0000256" key="1">
    <source>
        <dbReference type="PROSITE-ProRule" id="PRU00076"/>
    </source>
</evidence>
<feature type="signal peptide" evidence="3">
    <location>
        <begin position="1"/>
        <end position="16"/>
    </location>
</feature>
<dbReference type="InterPro" id="IPR000742">
    <property type="entry name" value="EGF"/>
</dbReference>
<dbReference type="GO" id="GO:0007173">
    <property type="term" value="P:epidermal growth factor receptor signaling pathway"/>
    <property type="evidence" value="ECO:0007669"/>
    <property type="project" value="InterPro"/>
</dbReference>
<dbReference type="AlphaFoldDB" id="A0AAN8J692"/>
<evidence type="ECO:0000256" key="2">
    <source>
        <dbReference type="SAM" id="Phobius"/>
    </source>
</evidence>
<reference evidence="5 6" key="1">
    <citation type="submission" date="2024-01" db="EMBL/GenBank/DDBJ databases">
        <title>The genome of the rayed Mediterranean limpet Patella caerulea (Linnaeus, 1758).</title>
        <authorList>
            <person name="Anh-Thu Weber A."/>
            <person name="Halstead-Nussloch G."/>
        </authorList>
    </citation>
    <scope>NUCLEOTIDE SEQUENCE [LARGE SCALE GENOMIC DNA]</scope>
    <source>
        <strain evidence="5">AATW-2023a</strain>
        <tissue evidence="5">Whole specimen</tissue>
    </source>
</reference>
<dbReference type="GO" id="GO:0048018">
    <property type="term" value="F:receptor ligand activity"/>
    <property type="evidence" value="ECO:0007669"/>
    <property type="project" value="InterPro"/>
</dbReference>
<dbReference type="Gene3D" id="2.10.25.10">
    <property type="entry name" value="Laminin"/>
    <property type="match status" value="1"/>
</dbReference>
<sequence length="191" mass="21239">MLFNGLFSILQIFVNTSETISRYERKCQTEGCGRTPSKPQTTASPLDSVTQEILTHRHPCTDEEAQRSQCLNGGECYAIDLHGGNRSVYCQCLKIYQGQRCEEISPDIFGELQTGKEVVTASVAAGVVLVIIILVIIIVYYVVKIRKRRAESPERVNVNGTPHETLLTQDPPLTNLNHINGKNGHNKETNV</sequence>
<keyword evidence="1" id="KW-1015">Disulfide bond</keyword>
<evidence type="ECO:0000256" key="3">
    <source>
        <dbReference type="SAM" id="SignalP"/>
    </source>
</evidence>
<dbReference type="Proteomes" id="UP001347796">
    <property type="component" value="Unassembled WGS sequence"/>
</dbReference>
<accession>A0AAN8J692</accession>
<evidence type="ECO:0000313" key="6">
    <source>
        <dbReference type="Proteomes" id="UP001347796"/>
    </source>
</evidence>
<protein>
    <recommendedName>
        <fullName evidence="4">EGF-like domain-containing protein</fullName>
    </recommendedName>
</protein>
<keyword evidence="3" id="KW-0732">Signal</keyword>
<dbReference type="SUPFAM" id="SSF57196">
    <property type="entry name" value="EGF/Laminin"/>
    <property type="match status" value="1"/>
</dbReference>
<comment type="caution">
    <text evidence="1">Lacks conserved residue(s) required for the propagation of feature annotation.</text>
</comment>
<gene>
    <name evidence="5" type="ORF">SNE40_019244</name>
</gene>
<feature type="chain" id="PRO_5043011208" description="EGF-like domain-containing protein" evidence="3">
    <location>
        <begin position="17"/>
        <end position="191"/>
    </location>
</feature>
<feature type="domain" description="EGF-like" evidence="4">
    <location>
        <begin position="61"/>
        <end position="102"/>
    </location>
</feature>
<comment type="caution">
    <text evidence="5">The sequence shown here is derived from an EMBL/GenBank/DDBJ whole genome shotgun (WGS) entry which is preliminary data.</text>
</comment>
<evidence type="ECO:0000259" key="4">
    <source>
        <dbReference type="PROSITE" id="PS50026"/>
    </source>
</evidence>
<evidence type="ECO:0000313" key="5">
    <source>
        <dbReference type="EMBL" id="KAK6170971.1"/>
    </source>
</evidence>
<dbReference type="InterPro" id="IPR043403">
    <property type="entry name" value="Gurken/Spitz"/>
</dbReference>
<keyword evidence="2" id="KW-1133">Transmembrane helix</keyword>
<dbReference type="EMBL" id="JAZGQO010000014">
    <property type="protein sequence ID" value="KAK6170971.1"/>
    <property type="molecule type" value="Genomic_DNA"/>
</dbReference>
<keyword evidence="1" id="KW-0245">EGF-like domain</keyword>
<dbReference type="GO" id="GO:0005154">
    <property type="term" value="F:epidermal growth factor receptor binding"/>
    <property type="evidence" value="ECO:0007669"/>
    <property type="project" value="InterPro"/>
</dbReference>
<keyword evidence="2" id="KW-0812">Transmembrane</keyword>
<feature type="transmembrane region" description="Helical" evidence="2">
    <location>
        <begin position="123"/>
        <end position="143"/>
    </location>
</feature>
<proteinExistence type="predicted"/>
<dbReference type="PROSITE" id="PS50026">
    <property type="entry name" value="EGF_3"/>
    <property type="match status" value="1"/>
</dbReference>